<dbReference type="FunFam" id="3.40.50.300:FF:002275">
    <property type="entry name" value="ATP-binding cassette, subfamily A (ABC1), member 16"/>
    <property type="match status" value="1"/>
</dbReference>
<feature type="compositionally biased region" description="Basic and acidic residues" evidence="7">
    <location>
        <begin position="1530"/>
        <end position="1544"/>
    </location>
</feature>
<dbReference type="PROSITE" id="PS50893">
    <property type="entry name" value="ABC_TRANSPORTER_2"/>
    <property type="match status" value="2"/>
</dbReference>
<feature type="transmembrane region" description="Helical" evidence="8">
    <location>
        <begin position="1218"/>
        <end position="1239"/>
    </location>
</feature>
<feature type="transmembrane region" description="Helical" evidence="8">
    <location>
        <begin position="1169"/>
        <end position="1187"/>
    </location>
</feature>
<dbReference type="GO" id="GO:0005319">
    <property type="term" value="F:lipid transporter activity"/>
    <property type="evidence" value="ECO:0007669"/>
    <property type="project" value="TreeGrafter"/>
</dbReference>
<evidence type="ECO:0000256" key="4">
    <source>
        <dbReference type="ARBA" id="ARBA00022840"/>
    </source>
</evidence>
<dbReference type="GO" id="GO:0016887">
    <property type="term" value="F:ATP hydrolysis activity"/>
    <property type="evidence" value="ECO:0007669"/>
    <property type="project" value="InterPro"/>
</dbReference>
<keyword evidence="2 8" id="KW-0812">Transmembrane</keyword>
<evidence type="ECO:0000256" key="1">
    <source>
        <dbReference type="ARBA" id="ARBA00004141"/>
    </source>
</evidence>
<feature type="domain" description="ABC transporter" evidence="9">
    <location>
        <begin position="1287"/>
        <end position="1516"/>
    </location>
</feature>
<feature type="transmembrane region" description="Helical" evidence="8">
    <location>
        <begin position="30"/>
        <end position="49"/>
    </location>
</feature>
<feature type="transmembrane region" description="Helical" evidence="8">
    <location>
        <begin position="1074"/>
        <end position="1098"/>
    </location>
</feature>
<name>B4KS30_DROMO</name>
<dbReference type="InterPro" id="IPR026082">
    <property type="entry name" value="ABCA"/>
</dbReference>
<accession>B4KS30</accession>
<organism evidence="10 11">
    <name type="scientific">Drosophila mojavensis</name>
    <name type="common">Fruit fly</name>
    <dbReference type="NCBI Taxonomy" id="7230"/>
    <lineage>
        <taxon>Eukaryota</taxon>
        <taxon>Metazoa</taxon>
        <taxon>Ecdysozoa</taxon>
        <taxon>Arthropoda</taxon>
        <taxon>Hexapoda</taxon>
        <taxon>Insecta</taxon>
        <taxon>Pterygota</taxon>
        <taxon>Neoptera</taxon>
        <taxon>Endopterygota</taxon>
        <taxon>Diptera</taxon>
        <taxon>Brachycera</taxon>
        <taxon>Muscomorpha</taxon>
        <taxon>Ephydroidea</taxon>
        <taxon>Drosophilidae</taxon>
        <taxon>Drosophila</taxon>
    </lineage>
</organism>
<comment type="subcellular location">
    <subcellularLocation>
        <location evidence="1">Membrane</location>
        <topology evidence="1">Multi-pass membrane protein</topology>
    </subcellularLocation>
</comment>
<feature type="transmembrane region" description="Helical" evidence="8">
    <location>
        <begin position="339"/>
        <end position="358"/>
    </location>
</feature>
<feature type="transmembrane region" description="Helical" evidence="8">
    <location>
        <begin position="855"/>
        <end position="879"/>
    </location>
</feature>
<feature type="domain" description="ABC transporter" evidence="9">
    <location>
        <begin position="495"/>
        <end position="724"/>
    </location>
</feature>
<feature type="transmembrane region" description="Helical" evidence="8">
    <location>
        <begin position="1136"/>
        <end position="1157"/>
    </location>
</feature>
<feature type="region of interest" description="Disordered" evidence="7">
    <location>
        <begin position="1527"/>
        <end position="1548"/>
    </location>
</feature>
<feature type="transmembrane region" description="Helical" evidence="8">
    <location>
        <begin position="309"/>
        <end position="333"/>
    </location>
</feature>
<evidence type="ECO:0000256" key="7">
    <source>
        <dbReference type="SAM" id="MobiDB-lite"/>
    </source>
</evidence>
<keyword evidence="11" id="KW-1185">Reference proteome</keyword>
<dbReference type="HOGENOM" id="CLU_000604_19_1_1"/>
<feature type="transmembrane region" description="Helical" evidence="8">
    <location>
        <begin position="1105"/>
        <end position="1130"/>
    </location>
</feature>
<evidence type="ECO:0000256" key="3">
    <source>
        <dbReference type="ARBA" id="ARBA00022741"/>
    </source>
</evidence>
<keyword evidence="5 8" id="KW-1133">Transmembrane helix</keyword>
<dbReference type="Proteomes" id="UP000009192">
    <property type="component" value="Unassembled WGS sequence"/>
</dbReference>
<dbReference type="Pfam" id="PF00005">
    <property type="entry name" value="ABC_tran"/>
    <property type="match status" value="2"/>
</dbReference>
<sequence>MSTLVEPRVKKHGACKKLRLLICKNLSIHLAHPIGMAFILLFPIFTFMYTQLDQIINIHTAINIDERKFGSIDIMQVNVSSIFYSPSNKVLNDVITDVAASLGTEVIESYLYASDLDKALHDKDGFVGIEFEDNLINIVDLPLEFNIALRFPLHFRSKKTLIRSWQPNLFFKTYESAESSPYDYEGYLVVQAKLYEALLQRKNYSLLVPQISVRAFPEQMYMDFSYLTPLYNHLTTYFTFIYMAPCLIIGQQIVSEKQRHLREIMRIMGLPVTLNWVSWFIVSYLLYFVPAIVVVCVMKWCMCPASNFLVLLLIFIIYIFTLVCFTFMITAFVTSTVMSMTSLFLTQLLSYLPFLMLGARHKNSMAIIVSLFMNSAMPSIFYQIHSFEMRGTGLQWKNMFKYSHPDDEMTIGTTMMVMLFTNVFRVLIGLYVDQLNPGEFGVAKKWYYPCQKSFWCPWRRYGPRFQDEEQVFHPSVSGKSEIFDTETIRNKKVILEAHNLSKSYGDNEVVHDFSMKFFENEITVMLGHNESGKTTALMMLAGITAPTSGIVTLEGLDLPTARQTGQYSLSICPQHNILFDELSAYWHIVFYSRLKGFEQAEAEAEAEKYLAIMNLLDKSTIRVEYLTTGMKRKLSVCCALCGNTKVVLCDEPTGGLDPCARRDVWNMLRMEKTGRCILMVTHFMEAAEVLADRLAIMRDGHVYCYGTEEKVISSLGPGYRLVCVADENCNADEVTDFLKDNIPNVELENIVGSELTYRLPVQHVHKFTNLFKALESQMDTLKLSSFGVSAPTLRETFLKISGHTVERRSKLGEGDSDDSWVTKPMANRELKRSKKNLNDWHALMFKKCRHTRNHAILYTLIILMPLIELMLFTVMHLVYQQDFLVELDPTDLSNYNNPIVLKEMLVPADEDPHDYYLINNRKIAVAYENIAMDAGATVISVVQETLSQYILNNTRLDEEGFTETYVAAATFDDTIRTWFNRRMNHGAGLSHGLIYRAVAYAMAGMDIRIINKPRADSDMSVLLTHSDRLARTYSNCLCAYLCFAVSAFVLLPVYEKASHLRHVQIMNGISLWSYWLASFVWDLCMFMLIITTVLLSLYRHPADTLCWISLFLLLFGISALIFTYLLSFLFKDPGRGMAYVLLFYCTIVFLAAFLIPLRNDSVYKHFHNLLMILPLYSLYGAVLFLLTNSSVNTNCHEVEWKSFCELHNRCCDVAALDIYNFLVCLIIGPIIFFILLMLASRALPLRYAIKCRSRECSLRDNDDNVYHARMDIDILVKNEDELKACSLVCRRITKKYRRYVAVNCVSLQVNPYECFGLLGPNGAGKTSTLNMIAGIKIISDGDIYIKGVNIKKLTKQGLLNIGFCPQKNILLNYMTGRDMLKFTALSCGIKKDFIPVIIGKLAERFVLTKSLDLKIRHYSVGTKRKLNIAMAVLAHALVCLDEPTAGVDISAQEEIWVVLSDMRERGRALLLTSHNMQECEKVCSCLAIMVNGSLQCYGSVQQIKHYYDKGITIRIQVATELEMLLGSEDSSSHESEVEIEKEASESTMNSETRWMSKMTVLSTEDDVNTKGTQTNLKKRKKTTLTVPISTEDSTDYVKKSTSTLIRQKSSSLFSRSWAYDSHISTNEFTDYVELIRNVEAKFKADFPDCYIIESYSYRGYVVIVIPDKDVKWSTIFRYVEQKRNSLQIKHYSISETSLEDIFIDFANQQDSE</sequence>
<evidence type="ECO:0000256" key="5">
    <source>
        <dbReference type="ARBA" id="ARBA00022989"/>
    </source>
</evidence>
<dbReference type="InterPro" id="IPR013525">
    <property type="entry name" value="ABC2_TM"/>
</dbReference>
<evidence type="ECO:0000259" key="9">
    <source>
        <dbReference type="PROSITE" id="PS50893"/>
    </source>
</evidence>
<keyword evidence="4" id="KW-0067">ATP-binding</keyword>
<feature type="transmembrane region" description="Helical" evidence="8">
    <location>
        <begin position="409"/>
        <end position="432"/>
    </location>
</feature>
<dbReference type="InParanoid" id="B4KS30"/>
<evidence type="ECO:0000256" key="2">
    <source>
        <dbReference type="ARBA" id="ARBA00022692"/>
    </source>
</evidence>
<dbReference type="eggNOG" id="KOG0059">
    <property type="taxonomic scope" value="Eukaryota"/>
</dbReference>
<feature type="transmembrane region" description="Helical" evidence="8">
    <location>
        <begin position="1032"/>
        <end position="1054"/>
    </location>
</feature>
<dbReference type="InterPro" id="IPR056264">
    <property type="entry name" value="R2_ABCA1-4-like"/>
</dbReference>
<dbReference type="SUPFAM" id="SSF52540">
    <property type="entry name" value="P-loop containing nucleoside triphosphate hydrolases"/>
    <property type="match status" value="2"/>
</dbReference>
<dbReference type="GO" id="GO:0140359">
    <property type="term" value="F:ABC-type transporter activity"/>
    <property type="evidence" value="ECO:0007669"/>
    <property type="project" value="InterPro"/>
</dbReference>
<dbReference type="CDD" id="cd03263">
    <property type="entry name" value="ABC_subfamily_A"/>
    <property type="match status" value="2"/>
</dbReference>
<reference evidence="10 11" key="1">
    <citation type="journal article" date="2007" name="Nature">
        <title>Evolution of genes and genomes on the Drosophila phylogeny.</title>
        <authorList>
            <consortium name="Drosophila 12 Genomes Consortium"/>
            <person name="Clark A.G."/>
            <person name="Eisen M.B."/>
            <person name="Smith D.R."/>
            <person name="Bergman C.M."/>
            <person name="Oliver B."/>
            <person name="Markow T.A."/>
            <person name="Kaufman T.C."/>
            <person name="Kellis M."/>
            <person name="Gelbart W."/>
            <person name="Iyer V.N."/>
            <person name="Pollard D.A."/>
            <person name="Sackton T.B."/>
            <person name="Larracuente A.M."/>
            <person name="Singh N.D."/>
            <person name="Abad J.P."/>
            <person name="Abt D.N."/>
            <person name="Adryan B."/>
            <person name="Aguade M."/>
            <person name="Akashi H."/>
            <person name="Anderson W.W."/>
            <person name="Aquadro C.F."/>
            <person name="Ardell D.H."/>
            <person name="Arguello R."/>
            <person name="Artieri C.G."/>
            <person name="Barbash D.A."/>
            <person name="Barker D."/>
            <person name="Barsanti P."/>
            <person name="Batterham P."/>
            <person name="Batzoglou S."/>
            <person name="Begun D."/>
            <person name="Bhutkar A."/>
            <person name="Blanco E."/>
            <person name="Bosak S.A."/>
            <person name="Bradley R.K."/>
            <person name="Brand A.D."/>
            <person name="Brent M.R."/>
            <person name="Brooks A.N."/>
            <person name="Brown R.H."/>
            <person name="Butlin R.K."/>
            <person name="Caggese C."/>
            <person name="Calvi B.R."/>
            <person name="Bernardo de Carvalho A."/>
            <person name="Caspi A."/>
            <person name="Castrezana S."/>
            <person name="Celniker S.E."/>
            <person name="Chang J.L."/>
            <person name="Chapple C."/>
            <person name="Chatterji S."/>
            <person name="Chinwalla A."/>
            <person name="Civetta A."/>
            <person name="Clifton S.W."/>
            <person name="Comeron J.M."/>
            <person name="Costello J.C."/>
            <person name="Coyne J.A."/>
            <person name="Daub J."/>
            <person name="David R.G."/>
            <person name="Delcher A.L."/>
            <person name="Delehaunty K."/>
            <person name="Do C.B."/>
            <person name="Ebling H."/>
            <person name="Edwards K."/>
            <person name="Eickbush T."/>
            <person name="Evans J.D."/>
            <person name="Filipski A."/>
            <person name="Findeiss S."/>
            <person name="Freyhult E."/>
            <person name="Fulton L."/>
            <person name="Fulton R."/>
            <person name="Garcia A.C."/>
            <person name="Gardiner A."/>
            <person name="Garfield D.A."/>
            <person name="Garvin B.E."/>
            <person name="Gibson G."/>
            <person name="Gilbert D."/>
            <person name="Gnerre S."/>
            <person name="Godfrey J."/>
            <person name="Good R."/>
            <person name="Gotea V."/>
            <person name="Gravely B."/>
            <person name="Greenberg A.J."/>
            <person name="Griffiths-Jones S."/>
            <person name="Gross S."/>
            <person name="Guigo R."/>
            <person name="Gustafson E.A."/>
            <person name="Haerty W."/>
            <person name="Hahn M.W."/>
            <person name="Halligan D.L."/>
            <person name="Halpern A.L."/>
            <person name="Halter G.M."/>
            <person name="Han M.V."/>
            <person name="Heger A."/>
            <person name="Hillier L."/>
            <person name="Hinrichs A.S."/>
            <person name="Holmes I."/>
            <person name="Hoskins R.A."/>
            <person name="Hubisz M.J."/>
            <person name="Hultmark D."/>
            <person name="Huntley M.A."/>
            <person name="Jaffe D.B."/>
            <person name="Jagadeeshan S."/>
            <person name="Jeck W.R."/>
            <person name="Johnson J."/>
            <person name="Jones C.D."/>
            <person name="Jordan W.C."/>
            <person name="Karpen G.H."/>
            <person name="Kataoka E."/>
            <person name="Keightley P.D."/>
            <person name="Kheradpour P."/>
            <person name="Kirkness E.F."/>
            <person name="Koerich L.B."/>
            <person name="Kristiansen K."/>
            <person name="Kudrna D."/>
            <person name="Kulathinal R.J."/>
            <person name="Kumar S."/>
            <person name="Kwok R."/>
            <person name="Lander E."/>
            <person name="Langley C.H."/>
            <person name="Lapoint R."/>
            <person name="Lazzaro B.P."/>
            <person name="Lee S.J."/>
            <person name="Levesque L."/>
            <person name="Li R."/>
            <person name="Lin C.F."/>
            <person name="Lin M.F."/>
            <person name="Lindblad-Toh K."/>
            <person name="Llopart A."/>
            <person name="Long M."/>
            <person name="Low L."/>
            <person name="Lozovsky E."/>
            <person name="Lu J."/>
            <person name="Luo M."/>
            <person name="Machado C.A."/>
            <person name="Makalowski W."/>
            <person name="Marzo M."/>
            <person name="Matsuda M."/>
            <person name="Matzkin L."/>
            <person name="McAllister B."/>
            <person name="McBride C.S."/>
            <person name="McKernan B."/>
            <person name="McKernan K."/>
            <person name="Mendez-Lago M."/>
            <person name="Minx P."/>
            <person name="Mollenhauer M.U."/>
            <person name="Montooth K."/>
            <person name="Mount S.M."/>
            <person name="Mu X."/>
            <person name="Myers E."/>
            <person name="Negre B."/>
            <person name="Newfeld S."/>
            <person name="Nielsen R."/>
            <person name="Noor M.A."/>
            <person name="O'Grady P."/>
            <person name="Pachter L."/>
            <person name="Papaceit M."/>
            <person name="Parisi M.J."/>
            <person name="Parisi M."/>
            <person name="Parts L."/>
            <person name="Pedersen J.S."/>
            <person name="Pesole G."/>
            <person name="Phillippy A.M."/>
            <person name="Ponting C.P."/>
            <person name="Pop M."/>
            <person name="Porcelli D."/>
            <person name="Powell J.R."/>
            <person name="Prohaska S."/>
            <person name="Pruitt K."/>
            <person name="Puig M."/>
            <person name="Quesneville H."/>
            <person name="Ram K.R."/>
            <person name="Rand D."/>
            <person name="Rasmussen M.D."/>
            <person name="Reed L.K."/>
            <person name="Reenan R."/>
            <person name="Reily A."/>
            <person name="Remington K.A."/>
            <person name="Rieger T.T."/>
            <person name="Ritchie M.G."/>
            <person name="Robin C."/>
            <person name="Rogers Y.H."/>
            <person name="Rohde C."/>
            <person name="Rozas J."/>
            <person name="Rubenfield M.J."/>
            <person name="Ruiz A."/>
            <person name="Russo S."/>
            <person name="Salzberg S.L."/>
            <person name="Sanchez-Gracia A."/>
            <person name="Saranga D.J."/>
            <person name="Sato H."/>
            <person name="Schaeffer S.W."/>
            <person name="Schatz M.C."/>
            <person name="Schlenke T."/>
            <person name="Schwartz R."/>
            <person name="Segarra C."/>
            <person name="Singh R.S."/>
            <person name="Sirot L."/>
            <person name="Sirota M."/>
            <person name="Sisneros N.B."/>
            <person name="Smith C.D."/>
            <person name="Smith T.F."/>
            <person name="Spieth J."/>
            <person name="Stage D.E."/>
            <person name="Stark A."/>
            <person name="Stephan W."/>
            <person name="Strausberg R.L."/>
            <person name="Strempel S."/>
            <person name="Sturgill D."/>
            <person name="Sutton G."/>
            <person name="Sutton G.G."/>
            <person name="Tao W."/>
            <person name="Teichmann S."/>
            <person name="Tobari Y.N."/>
            <person name="Tomimura Y."/>
            <person name="Tsolas J.M."/>
            <person name="Valente V.L."/>
            <person name="Venter E."/>
            <person name="Venter J.C."/>
            <person name="Vicario S."/>
            <person name="Vieira F.G."/>
            <person name="Vilella A.J."/>
            <person name="Villasante A."/>
            <person name="Walenz B."/>
            <person name="Wang J."/>
            <person name="Wasserman M."/>
            <person name="Watts T."/>
            <person name="Wilson D."/>
            <person name="Wilson R.K."/>
            <person name="Wing R.A."/>
            <person name="Wolfner M.F."/>
            <person name="Wong A."/>
            <person name="Wong G.K."/>
            <person name="Wu C.I."/>
            <person name="Wu G."/>
            <person name="Yamamoto D."/>
            <person name="Yang H.P."/>
            <person name="Yang S.P."/>
            <person name="Yorke J.A."/>
            <person name="Yoshida K."/>
            <person name="Zdobnov E."/>
            <person name="Zhang P."/>
            <person name="Zhang Y."/>
            <person name="Zimin A.V."/>
            <person name="Baldwin J."/>
            <person name="Abdouelleil A."/>
            <person name="Abdulkadir J."/>
            <person name="Abebe A."/>
            <person name="Abera B."/>
            <person name="Abreu J."/>
            <person name="Acer S.C."/>
            <person name="Aftuck L."/>
            <person name="Alexander A."/>
            <person name="An P."/>
            <person name="Anderson E."/>
            <person name="Anderson S."/>
            <person name="Arachi H."/>
            <person name="Azer M."/>
            <person name="Bachantsang P."/>
            <person name="Barry A."/>
            <person name="Bayul T."/>
            <person name="Berlin A."/>
            <person name="Bessette D."/>
            <person name="Bloom T."/>
            <person name="Blye J."/>
            <person name="Boguslavskiy L."/>
            <person name="Bonnet C."/>
            <person name="Boukhgalter B."/>
            <person name="Bourzgui I."/>
            <person name="Brown A."/>
            <person name="Cahill P."/>
            <person name="Channer S."/>
            <person name="Cheshatsang Y."/>
            <person name="Chuda L."/>
            <person name="Citroen M."/>
            <person name="Collymore A."/>
            <person name="Cooke P."/>
            <person name="Costello M."/>
            <person name="D'Aco K."/>
            <person name="Daza R."/>
            <person name="De Haan G."/>
            <person name="DeGray S."/>
            <person name="DeMaso C."/>
            <person name="Dhargay N."/>
            <person name="Dooley K."/>
            <person name="Dooley E."/>
            <person name="Doricent M."/>
            <person name="Dorje P."/>
            <person name="Dorjee K."/>
            <person name="Dupes A."/>
            <person name="Elong R."/>
            <person name="Falk J."/>
            <person name="Farina A."/>
            <person name="Faro S."/>
            <person name="Ferguson D."/>
            <person name="Fisher S."/>
            <person name="Foley C.D."/>
            <person name="Franke A."/>
            <person name="Friedrich D."/>
            <person name="Gadbois L."/>
            <person name="Gearin G."/>
            <person name="Gearin C.R."/>
            <person name="Giannoukos G."/>
            <person name="Goode T."/>
            <person name="Graham J."/>
            <person name="Grandbois E."/>
            <person name="Grewal S."/>
            <person name="Gyaltsen K."/>
            <person name="Hafez N."/>
            <person name="Hagos B."/>
            <person name="Hall J."/>
            <person name="Henson C."/>
            <person name="Hollinger A."/>
            <person name="Honan T."/>
            <person name="Huard M.D."/>
            <person name="Hughes L."/>
            <person name="Hurhula B."/>
            <person name="Husby M.E."/>
            <person name="Kamat A."/>
            <person name="Kanga B."/>
            <person name="Kashin S."/>
            <person name="Khazanovich D."/>
            <person name="Kisner P."/>
            <person name="Lance K."/>
            <person name="Lara M."/>
            <person name="Lee W."/>
            <person name="Lennon N."/>
            <person name="Letendre F."/>
            <person name="LeVine R."/>
            <person name="Lipovsky A."/>
            <person name="Liu X."/>
            <person name="Liu J."/>
            <person name="Liu S."/>
            <person name="Lokyitsang T."/>
            <person name="Lokyitsang Y."/>
            <person name="Lubonja R."/>
            <person name="Lui A."/>
            <person name="MacDonald P."/>
            <person name="Magnisalis V."/>
            <person name="Maru K."/>
            <person name="Matthews C."/>
            <person name="McCusker W."/>
            <person name="McDonough S."/>
            <person name="Mehta T."/>
            <person name="Meldrim J."/>
            <person name="Meneus L."/>
            <person name="Mihai O."/>
            <person name="Mihalev A."/>
            <person name="Mihova T."/>
            <person name="Mittelman R."/>
            <person name="Mlenga V."/>
            <person name="Montmayeur A."/>
            <person name="Mulrain L."/>
            <person name="Navidi A."/>
            <person name="Naylor J."/>
            <person name="Negash T."/>
            <person name="Nguyen T."/>
            <person name="Nguyen N."/>
            <person name="Nicol R."/>
            <person name="Norbu C."/>
            <person name="Norbu N."/>
            <person name="Novod N."/>
            <person name="O'Neill B."/>
            <person name="Osman S."/>
            <person name="Markiewicz E."/>
            <person name="Oyono O.L."/>
            <person name="Patti C."/>
            <person name="Phunkhang P."/>
            <person name="Pierre F."/>
            <person name="Priest M."/>
            <person name="Raghuraman S."/>
            <person name="Rege F."/>
            <person name="Reyes R."/>
            <person name="Rise C."/>
            <person name="Rogov P."/>
            <person name="Ross K."/>
            <person name="Ryan E."/>
            <person name="Settipalli S."/>
            <person name="Shea T."/>
            <person name="Sherpa N."/>
            <person name="Shi L."/>
            <person name="Shih D."/>
            <person name="Sparrow T."/>
            <person name="Spaulding J."/>
            <person name="Stalker J."/>
            <person name="Stange-Thomann N."/>
            <person name="Stavropoulos S."/>
            <person name="Stone C."/>
            <person name="Strader C."/>
            <person name="Tesfaye S."/>
            <person name="Thomson T."/>
            <person name="Thoulutsang Y."/>
            <person name="Thoulutsang D."/>
            <person name="Topham K."/>
            <person name="Topping I."/>
            <person name="Tsamla T."/>
            <person name="Vassiliev H."/>
            <person name="Vo A."/>
            <person name="Wangchuk T."/>
            <person name="Wangdi T."/>
            <person name="Weiand M."/>
            <person name="Wilkinson J."/>
            <person name="Wilson A."/>
            <person name="Yadav S."/>
            <person name="Young G."/>
            <person name="Yu Q."/>
            <person name="Zembek L."/>
            <person name="Zhong D."/>
            <person name="Zimmer A."/>
            <person name="Zwirko Z."/>
            <person name="Jaffe D.B."/>
            <person name="Alvarez P."/>
            <person name="Brockman W."/>
            <person name="Butler J."/>
            <person name="Chin C."/>
            <person name="Gnerre S."/>
            <person name="Grabherr M."/>
            <person name="Kleber M."/>
            <person name="Mauceli E."/>
            <person name="MacCallum I."/>
        </authorList>
    </citation>
    <scope>NUCLEOTIDE SEQUENCE [LARGE SCALE GENOMIC DNA]</scope>
    <source>
        <strain evidence="11">Tucson 15081-1352.22</strain>
    </source>
</reference>
<gene>
    <name evidence="10" type="primary">Dmoj\GI21108</name>
    <name evidence="10" type="ORF">Dmoj_GI21108</name>
</gene>
<proteinExistence type="predicted"/>
<dbReference type="Pfam" id="PF23321">
    <property type="entry name" value="R1_ABCA1"/>
    <property type="match status" value="2"/>
</dbReference>
<dbReference type="Pfam" id="PF12698">
    <property type="entry name" value="ABC2_membrane_3"/>
    <property type="match status" value="2"/>
</dbReference>
<dbReference type="PANTHER" id="PTHR19229:SF250">
    <property type="entry name" value="ABC TRANSPORTER DOMAIN-CONTAINING PROTEIN-RELATED"/>
    <property type="match status" value="1"/>
</dbReference>
<dbReference type="GO" id="GO:0016020">
    <property type="term" value="C:membrane"/>
    <property type="evidence" value="ECO:0007669"/>
    <property type="project" value="UniProtKB-SubCell"/>
</dbReference>
<dbReference type="GO" id="GO:0005524">
    <property type="term" value="F:ATP binding"/>
    <property type="evidence" value="ECO:0007669"/>
    <property type="project" value="UniProtKB-KW"/>
</dbReference>
<evidence type="ECO:0000256" key="8">
    <source>
        <dbReference type="SAM" id="Phobius"/>
    </source>
</evidence>
<dbReference type="InterPro" id="IPR003439">
    <property type="entry name" value="ABC_transporter-like_ATP-bd"/>
</dbReference>
<evidence type="ECO:0000313" key="11">
    <source>
        <dbReference type="Proteomes" id="UP000009192"/>
    </source>
</evidence>
<dbReference type="Gene3D" id="3.40.50.300">
    <property type="entry name" value="P-loop containing nucleotide triphosphate hydrolases"/>
    <property type="match status" value="2"/>
</dbReference>
<feature type="transmembrane region" description="Helical" evidence="8">
    <location>
        <begin position="274"/>
        <end position="297"/>
    </location>
</feature>
<dbReference type="KEGG" id="dmo:Dmoj_GI21108"/>
<dbReference type="FunCoup" id="B4KS30">
    <property type="interactions" value="34"/>
</dbReference>
<evidence type="ECO:0000256" key="6">
    <source>
        <dbReference type="ARBA" id="ARBA00023136"/>
    </source>
</evidence>
<dbReference type="SMART" id="SM00382">
    <property type="entry name" value="AAA"/>
    <property type="match status" value="2"/>
</dbReference>
<keyword evidence="3" id="KW-0547">Nucleotide-binding</keyword>
<evidence type="ECO:0000313" key="10">
    <source>
        <dbReference type="EMBL" id="EDW10466.2"/>
    </source>
</evidence>
<dbReference type="PANTHER" id="PTHR19229">
    <property type="entry name" value="ATP-BINDING CASSETTE TRANSPORTER SUBFAMILY A ABCA"/>
    <property type="match status" value="1"/>
</dbReference>
<feature type="transmembrane region" description="Helical" evidence="8">
    <location>
        <begin position="365"/>
        <end position="384"/>
    </location>
</feature>
<dbReference type="InterPro" id="IPR003593">
    <property type="entry name" value="AAA+_ATPase"/>
</dbReference>
<dbReference type="OrthoDB" id="6500128at2759"/>
<dbReference type="InterPro" id="IPR027417">
    <property type="entry name" value="P-loop_NTPase"/>
</dbReference>
<protein>
    <recommendedName>
        <fullName evidence="9">ABC transporter domain-containing protein</fullName>
    </recommendedName>
</protein>
<keyword evidence="6 8" id="KW-0472">Membrane</keyword>
<dbReference type="EMBL" id="CH933808">
    <property type="protein sequence ID" value="EDW10466.2"/>
    <property type="molecule type" value="Genomic_DNA"/>
</dbReference>